<evidence type="ECO:0000313" key="4">
    <source>
        <dbReference type="Proteomes" id="UP000694569"/>
    </source>
</evidence>
<dbReference type="PROSITE" id="PS50835">
    <property type="entry name" value="IG_LIKE"/>
    <property type="match status" value="1"/>
</dbReference>
<dbReference type="CDD" id="cd00098">
    <property type="entry name" value="IgC1"/>
    <property type="match status" value="1"/>
</dbReference>
<reference evidence="3" key="1">
    <citation type="submission" date="2025-08" db="UniProtKB">
        <authorList>
            <consortium name="Ensembl"/>
        </authorList>
    </citation>
    <scope>IDENTIFICATION</scope>
</reference>
<dbReference type="Proteomes" id="UP000694569">
    <property type="component" value="Unplaced"/>
</dbReference>
<dbReference type="Ensembl" id="ENSLLET00000031588.1">
    <property type="protein sequence ID" value="ENSLLEP00000030419.1"/>
    <property type="gene ID" value="ENSLLEG00000019086.1"/>
</dbReference>
<dbReference type="SMART" id="SM00407">
    <property type="entry name" value="IGc1"/>
    <property type="match status" value="1"/>
</dbReference>
<dbReference type="InterPro" id="IPR007110">
    <property type="entry name" value="Ig-like_dom"/>
</dbReference>
<dbReference type="Gene3D" id="2.60.40.10">
    <property type="entry name" value="Immunoglobulins"/>
    <property type="match status" value="1"/>
</dbReference>
<dbReference type="InterPro" id="IPR050160">
    <property type="entry name" value="MHC/Immunoglobulin"/>
</dbReference>
<dbReference type="Pfam" id="PF07654">
    <property type="entry name" value="C1-set"/>
    <property type="match status" value="1"/>
</dbReference>
<dbReference type="SUPFAM" id="SSF48726">
    <property type="entry name" value="Immunoglobulin"/>
    <property type="match status" value="1"/>
</dbReference>
<dbReference type="PROSITE" id="PS00290">
    <property type="entry name" value="IG_MHC"/>
    <property type="match status" value="1"/>
</dbReference>
<dbReference type="GeneTree" id="ENSGT01140000285734"/>
<dbReference type="InterPro" id="IPR013783">
    <property type="entry name" value="Ig-like_fold"/>
</dbReference>
<dbReference type="InterPro" id="IPR036179">
    <property type="entry name" value="Ig-like_dom_sf"/>
</dbReference>
<feature type="transmembrane region" description="Helical" evidence="1">
    <location>
        <begin position="152"/>
        <end position="175"/>
    </location>
</feature>
<dbReference type="InterPro" id="IPR003597">
    <property type="entry name" value="Ig_C1-set"/>
</dbReference>
<keyword evidence="4" id="KW-1185">Reference proteome</keyword>
<sequence>MIHVKERDRYTLLMWYANLKRWVLRDLLEGRKIRGESDRARLTKKLFKKNIPFSPAPPEVKVSGRHVDINKESVLSCLITGFYPADIDIKWFKEDKIMDHVSENTPQRNPIGTYSVTSTVTITPTEEDKHRTFSCRVQHEARNKPLQLMGDVFFVSTAPEYFCCLSYVFGVFYFLPLSQVVSDFCKGHCLNEP</sequence>
<evidence type="ECO:0000256" key="1">
    <source>
        <dbReference type="SAM" id="Phobius"/>
    </source>
</evidence>
<feature type="domain" description="Ig-like" evidence="2">
    <location>
        <begin position="58"/>
        <end position="147"/>
    </location>
</feature>
<accession>A0A8C5Q009</accession>
<evidence type="ECO:0000313" key="3">
    <source>
        <dbReference type="Ensembl" id="ENSLLEP00000030419.1"/>
    </source>
</evidence>
<dbReference type="AlphaFoldDB" id="A0A8C5Q009"/>
<organism evidence="3 4">
    <name type="scientific">Leptobrachium leishanense</name>
    <name type="common">Leishan spiny toad</name>
    <dbReference type="NCBI Taxonomy" id="445787"/>
    <lineage>
        <taxon>Eukaryota</taxon>
        <taxon>Metazoa</taxon>
        <taxon>Chordata</taxon>
        <taxon>Craniata</taxon>
        <taxon>Vertebrata</taxon>
        <taxon>Euteleostomi</taxon>
        <taxon>Amphibia</taxon>
        <taxon>Batrachia</taxon>
        <taxon>Anura</taxon>
        <taxon>Pelobatoidea</taxon>
        <taxon>Megophryidae</taxon>
        <taxon>Leptobrachium</taxon>
    </lineage>
</organism>
<proteinExistence type="predicted"/>
<keyword evidence="1" id="KW-0812">Transmembrane</keyword>
<protein>
    <recommendedName>
        <fullName evidence="2">Ig-like domain-containing protein</fullName>
    </recommendedName>
</protein>
<keyword evidence="1" id="KW-0472">Membrane</keyword>
<dbReference type="PANTHER" id="PTHR19944">
    <property type="entry name" value="MHC CLASS II-RELATED"/>
    <property type="match status" value="1"/>
</dbReference>
<evidence type="ECO:0000259" key="2">
    <source>
        <dbReference type="PROSITE" id="PS50835"/>
    </source>
</evidence>
<dbReference type="InterPro" id="IPR003006">
    <property type="entry name" value="Ig/MHC_CS"/>
</dbReference>
<keyword evidence="1" id="KW-1133">Transmembrane helix</keyword>
<reference evidence="3" key="2">
    <citation type="submission" date="2025-09" db="UniProtKB">
        <authorList>
            <consortium name="Ensembl"/>
        </authorList>
    </citation>
    <scope>IDENTIFICATION</scope>
</reference>
<dbReference type="PANTHER" id="PTHR19944:SF106">
    <property type="entry name" value="TYROSINE-PROTEIN PHOSPHATASE NON-RECEPTOR TYPE SUBSTRATE 1"/>
    <property type="match status" value="1"/>
</dbReference>
<name>A0A8C5Q009_9ANUR</name>